<dbReference type="PIRSF" id="PIRSF005028">
    <property type="entry name" value="KhtT"/>
    <property type="match status" value="1"/>
</dbReference>
<name>A0A6N7IVX2_9FIRM</name>
<dbReference type="PROSITE" id="PS51202">
    <property type="entry name" value="RCK_C"/>
    <property type="match status" value="1"/>
</dbReference>
<dbReference type="OrthoDB" id="67547at2"/>
<comment type="caution">
    <text evidence="2">The sequence shown here is derived from an EMBL/GenBank/DDBJ whole genome shotgun (WGS) entry which is preliminary data.</text>
</comment>
<dbReference type="Pfam" id="PF02080">
    <property type="entry name" value="TrkA_C"/>
    <property type="match status" value="1"/>
</dbReference>
<accession>A0A6N7IVX2</accession>
<dbReference type="AlphaFoldDB" id="A0A6N7IVX2"/>
<feature type="domain" description="RCK C-terminal" evidence="1">
    <location>
        <begin position="76"/>
        <end position="165"/>
    </location>
</feature>
<reference evidence="2 3" key="1">
    <citation type="submission" date="2019-10" db="EMBL/GenBank/DDBJ databases">
        <title>Comparative genomics of sulfur disproportionating microorganisms.</title>
        <authorList>
            <person name="Ward L.M."/>
            <person name="Bertran E."/>
            <person name="Johnston D."/>
        </authorList>
    </citation>
    <scope>NUCLEOTIDE SEQUENCE [LARGE SCALE GENOMIC DNA]</scope>
    <source>
        <strain evidence="2 3">DSM 14055</strain>
    </source>
</reference>
<dbReference type="Proteomes" id="UP000441717">
    <property type="component" value="Unassembled WGS sequence"/>
</dbReference>
<dbReference type="GO" id="GO:0008324">
    <property type="term" value="F:monoatomic cation transmembrane transporter activity"/>
    <property type="evidence" value="ECO:0007669"/>
    <property type="project" value="InterPro"/>
</dbReference>
<gene>
    <name evidence="2" type="ORF">GFC01_16040</name>
</gene>
<dbReference type="SUPFAM" id="SSF116726">
    <property type="entry name" value="TrkA C-terminal domain-like"/>
    <property type="match status" value="1"/>
</dbReference>
<dbReference type="InterPro" id="IPR058776">
    <property type="entry name" value="KhtT-like_N"/>
</dbReference>
<dbReference type="Gene3D" id="3.30.70.1450">
    <property type="entry name" value="Regulator of K+ conductance, C-terminal domain"/>
    <property type="match status" value="1"/>
</dbReference>
<dbReference type="Pfam" id="PF25991">
    <property type="entry name" value="KhtT_N"/>
    <property type="match status" value="1"/>
</dbReference>
<sequence>MSVIKEAELPGLGKKFQINLENGERIAIVVHDDGNREIYHFAGDEDEPVDSFLLNDQEARQIGSIIAGAFYQPKTLEKLETAVSDLRIEWLKVREQSPINGRSIGELGLRKNHGIVVISVIDEKRRNKREAVCINPGPGFVFTPGQIIIAAGTSEKMKQFEEEMF</sequence>
<dbReference type="InterPro" id="IPR006037">
    <property type="entry name" value="RCK_C"/>
</dbReference>
<proteinExistence type="predicted"/>
<protein>
    <submittedName>
        <fullName evidence="2">Potassium transporter TrkA</fullName>
    </submittedName>
</protein>
<dbReference type="GO" id="GO:0006813">
    <property type="term" value="P:potassium ion transport"/>
    <property type="evidence" value="ECO:0007669"/>
    <property type="project" value="InterPro"/>
</dbReference>
<evidence type="ECO:0000313" key="2">
    <source>
        <dbReference type="EMBL" id="MQL53743.1"/>
    </source>
</evidence>
<organism evidence="2 3">
    <name type="scientific">Desulfofundulus thermobenzoicus</name>
    <dbReference type="NCBI Taxonomy" id="29376"/>
    <lineage>
        <taxon>Bacteria</taxon>
        <taxon>Bacillati</taxon>
        <taxon>Bacillota</taxon>
        <taxon>Clostridia</taxon>
        <taxon>Eubacteriales</taxon>
        <taxon>Peptococcaceae</taxon>
        <taxon>Desulfofundulus</taxon>
    </lineage>
</organism>
<dbReference type="EMBL" id="WHYR01000064">
    <property type="protein sequence ID" value="MQL53743.1"/>
    <property type="molecule type" value="Genomic_DNA"/>
</dbReference>
<evidence type="ECO:0000313" key="3">
    <source>
        <dbReference type="Proteomes" id="UP000441717"/>
    </source>
</evidence>
<dbReference type="InterPro" id="IPR026278">
    <property type="entry name" value="KhtT"/>
</dbReference>
<dbReference type="RefSeq" id="WP_152948200.1">
    <property type="nucleotide sequence ID" value="NZ_WHYR01000064.1"/>
</dbReference>
<dbReference type="InterPro" id="IPR036721">
    <property type="entry name" value="RCK_C_sf"/>
</dbReference>
<keyword evidence="3" id="KW-1185">Reference proteome</keyword>
<evidence type="ECO:0000259" key="1">
    <source>
        <dbReference type="PROSITE" id="PS51202"/>
    </source>
</evidence>